<dbReference type="Gene3D" id="2.115.10.20">
    <property type="entry name" value="Glycosyl hydrolase domain, family 43"/>
    <property type="match status" value="2"/>
</dbReference>
<evidence type="ECO:0000313" key="2">
    <source>
        <dbReference type="Proteomes" id="UP000563151"/>
    </source>
</evidence>
<dbReference type="PANTHER" id="PTHR35279">
    <property type="match status" value="1"/>
</dbReference>
<dbReference type="EMBL" id="JAAZWO010000001">
    <property type="protein sequence ID" value="MBC2396421.1"/>
    <property type="molecule type" value="Genomic_DNA"/>
</dbReference>
<comment type="caution">
    <text evidence="1">The sequence shown here is derived from an EMBL/GenBank/DDBJ whole genome shotgun (WGS) entry which is preliminary data.</text>
</comment>
<gene>
    <name evidence="1" type="ORF">HGG79_01330</name>
</gene>
<sequence length="292" mass="33628">MKWIKKGQIYKPGLQPTPYKFSDNIIRIFAGFRDENGVSRVHYIDVNSSNPSKVIKVSQKPVLDIGKEGCFDDNGVVPCAVIEYKNKLYMYYAGYQLGNKVRMLIFSGLAVSSDRGETFKRYLNTPIMERTSYETLFRVIHSIVFEDGIFKVWYGGGNCFKKGKYKTLPIYDIRYGETRDLKKFDFTGTTVIPTSGDEYRVGRPYVIKDEGIYKMFFCAGSESLTYRLAYAESFDGINWIRKDKDLNIDFSKDGWDSEMMAYPAITKCNNNVYLFYNGNGYDKEGFGYAQLL</sequence>
<dbReference type="RefSeq" id="WP_051593305.1">
    <property type="nucleotide sequence ID" value="NZ_JAAZWO010000001.1"/>
</dbReference>
<protein>
    <submittedName>
        <fullName evidence="1">Uncharacterized protein</fullName>
    </submittedName>
</protein>
<accession>A0A923E822</accession>
<evidence type="ECO:0000313" key="1">
    <source>
        <dbReference type="EMBL" id="MBC2396421.1"/>
    </source>
</evidence>
<proteinExistence type="predicted"/>
<dbReference type="PANTHER" id="PTHR35279:SF1">
    <property type="entry name" value="ARABINANASE_LEVANSUCRASE_INVERTASE"/>
    <property type="match status" value="1"/>
</dbReference>
<dbReference type="AlphaFoldDB" id="A0A923E822"/>
<keyword evidence="2" id="KW-1185">Reference proteome</keyword>
<organism evidence="1 2">
    <name type="scientific">Clostridium tetanomorphum</name>
    <dbReference type="NCBI Taxonomy" id="1553"/>
    <lineage>
        <taxon>Bacteria</taxon>
        <taxon>Bacillati</taxon>
        <taxon>Bacillota</taxon>
        <taxon>Clostridia</taxon>
        <taxon>Eubacteriales</taxon>
        <taxon>Clostridiaceae</taxon>
        <taxon>Clostridium</taxon>
    </lineage>
</organism>
<dbReference type="SUPFAM" id="SSF75005">
    <property type="entry name" value="Arabinanase/levansucrase/invertase"/>
    <property type="match status" value="1"/>
</dbReference>
<name>A0A923E822_CLOTT</name>
<dbReference type="Proteomes" id="UP000563151">
    <property type="component" value="Unassembled WGS sequence"/>
</dbReference>
<dbReference type="InterPro" id="IPR023296">
    <property type="entry name" value="Glyco_hydro_beta-prop_sf"/>
</dbReference>
<reference evidence="1 2" key="1">
    <citation type="submission" date="2020-04" db="EMBL/GenBank/DDBJ databases">
        <title>Genomic insights into acetone-butanol-ethanol (ABE) fermentation by sequencing solventogenic clostridia strains.</title>
        <authorList>
            <person name="Brown S."/>
        </authorList>
    </citation>
    <scope>NUCLEOTIDE SEQUENCE [LARGE SCALE GENOMIC DNA]</scope>
    <source>
        <strain evidence="1 2">DJ011</strain>
    </source>
</reference>